<evidence type="ECO:0000313" key="4">
    <source>
        <dbReference type="EnsemblPlants" id="OMERI02G17580.1"/>
    </source>
</evidence>
<keyword evidence="2" id="KW-0732">Signal</keyword>
<dbReference type="InterPro" id="IPR040387">
    <property type="entry name" value="RIN4/NOI4"/>
</dbReference>
<keyword evidence="5" id="KW-1185">Reference proteome</keyword>
<dbReference type="GO" id="GO:0005886">
    <property type="term" value="C:plasma membrane"/>
    <property type="evidence" value="ECO:0007669"/>
    <property type="project" value="TreeGrafter"/>
</dbReference>
<evidence type="ECO:0000313" key="5">
    <source>
        <dbReference type="Proteomes" id="UP000008021"/>
    </source>
</evidence>
<dbReference type="EnsemblPlants" id="OMERI02G17580.1">
    <property type="protein sequence ID" value="OMERI02G17580.1"/>
    <property type="gene ID" value="OMERI02G17580"/>
</dbReference>
<feature type="domain" description="RIN4 pathogenic type III effector avirulence factor Avr cleavage site" evidence="3">
    <location>
        <begin position="256"/>
        <end position="286"/>
    </location>
</feature>
<feature type="compositionally biased region" description="Low complexity" evidence="1">
    <location>
        <begin position="196"/>
        <end position="217"/>
    </location>
</feature>
<evidence type="ECO:0000256" key="2">
    <source>
        <dbReference type="SAM" id="SignalP"/>
    </source>
</evidence>
<protein>
    <recommendedName>
        <fullName evidence="3">RIN4 pathogenic type III effector avirulence factor Avr cleavage site domain-containing protein</fullName>
    </recommendedName>
</protein>
<organism evidence="4">
    <name type="scientific">Oryza meridionalis</name>
    <dbReference type="NCBI Taxonomy" id="40149"/>
    <lineage>
        <taxon>Eukaryota</taxon>
        <taxon>Viridiplantae</taxon>
        <taxon>Streptophyta</taxon>
        <taxon>Embryophyta</taxon>
        <taxon>Tracheophyta</taxon>
        <taxon>Spermatophyta</taxon>
        <taxon>Magnoliopsida</taxon>
        <taxon>Liliopsida</taxon>
        <taxon>Poales</taxon>
        <taxon>Poaceae</taxon>
        <taxon>BOP clade</taxon>
        <taxon>Oryzoideae</taxon>
        <taxon>Oryzeae</taxon>
        <taxon>Oryzinae</taxon>
        <taxon>Oryza</taxon>
    </lineage>
</organism>
<evidence type="ECO:0000256" key="1">
    <source>
        <dbReference type="SAM" id="MobiDB-lite"/>
    </source>
</evidence>
<dbReference type="AlphaFoldDB" id="A0A0E0CKW8"/>
<feature type="compositionally biased region" description="Pro residues" evidence="1">
    <location>
        <begin position="123"/>
        <end position="135"/>
    </location>
</feature>
<evidence type="ECO:0000259" key="3">
    <source>
        <dbReference type="Pfam" id="PF05627"/>
    </source>
</evidence>
<sequence length="323" mass="35693">MALSHCQRQDLLLPPLLLLMSVFVYIPLAGAAEWTRNVPSLIDFKFLYRKSCLLQHQQFSPTGSVLGSNLKWLMSQGGIPTFGNWSAAGDTPYTQKFENLRRSKKTAAGVYSNPNEVITETPDQPPPPPPPPPLRSPLHPSSHDALNQRQRYERKPETGHPRPAGSPLHRETAPRRHANPLQQHHLDHGGYGGSPRSPYREVAAAAAASPRSRYRSAGMQTPDRKASSSDGRVPVTPGRSRLNQGGRGFEPALDEVTVPPFGDWDDANAASGEKYTGIFNRVRRDKLTPNSFVKQQPPSSPSSGRRQEHKVQQQLVLSDFLSV</sequence>
<feature type="region of interest" description="Disordered" evidence="1">
    <location>
        <begin position="106"/>
        <end position="270"/>
    </location>
</feature>
<dbReference type="Pfam" id="PF05627">
    <property type="entry name" value="AvrRpt-cleavage"/>
    <property type="match status" value="1"/>
</dbReference>
<feature type="chain" id="PRO_5002355863" description="RIN4 pathogenic type III effector avirulence factor Avr cleavage site domain-containing protein" evidence="2">
    <location>
        <begin position="32"/>
        <end position="323"/>
    </location>
</feature>
<reference evidence="4" key="1">
    <citation type="submission" date="2015-04" db="UniProtKB">
        <authorList>
            <consortium name="EnsemblPlants"/>
        </authorList>
    </citation>
    <scope>IDENTIFICATION</scope>
</reference>
<proteinExistence type="predicted"/>
<feature type="compositionally biased region" description="Polar residues" evidence="1">
    <location>
        <begin position="112"/>
        <end position="122"/>
    </location>
</feature>
<feature type="compositionally biased region" description="Basic and acidic residues" evidence="1">
    <location>
        <begin position="150"/>
        <end position="160"/>
    </location>
</feature>
<accession>A0A0E0CKW8</accession>
<dbReference type="InterPro" id="IPR008700">
    <property type="entry name" value="TypeIII_avirulence_cleave"/>
</dbReference>
<feature type="region of interest" description="Disordered" evidence="1">
    <location>
        <begin position="284"/>
        <end position="312"/>
    </location>
</feature>
<dbReference type="PANTHER" id="PTHR33159">
    <property type="entry name" value="RPM1-INTERACTING PROTEIN 4 (RIN4) FAMILY PROTEIN"/>
    <property type="match status" value="1"/>
</dbReference>
<dbReference type="Proteomes" id="UP000008021">
    <property type="component" value="Chromosome 2"/>
</dbReference>
<reference evidence="4" key="2">
    <citation type="submission" date="2018-05" db="EMBL/GenBank/DDBJ databases">
        <title>OmerRS3 (Oryza meridionalis Reference Sequence Version 3).</title>
        <authorList>
            <person name="Zhang J."/>
            <person name="Kudrna D."/>
            <person name="Lee S."/>
            <person name="Talag J."/>
            <person name="Welchert J."/>
            <person name="Wing R.A."/>
        </authorList>
    </citation>
    <scope>NUCLEOTIDE SEQUENCE [LARGE SCALE GENOMIC DNA]</scope>
    <source>
        <strain evidence="4">cv. OR44</strain>
    </source>
</reference>
<feature type="signal peptide" evidence="2">
    <location>
        <begin position="1"/>
        <end position="31"/>
    </location>
</feature>
<name>A0A0E0CKW8_9ORYZ</name>
<dbReference type="eggNOG" id="ENOG502STJS">
    <property type="taxonomic scope" value="Eukaryota"/>
</dbReference>
<dbReference type="HOGENOM" id="CLU_080564_0_0_1"/>
<dbReference type="Gramene" id="OMERI02G17580.1">
    <property type="protein sequence ID" value="OMERI02G17580.1"/>
    <property type="gene ID" value="OMERI02G17580"/>
</dbReference>
<dbReference type="PANTHER" id="PTHR33159:SF101">
    <property type="entry name" value="OS04G0379600 PROTEIN"/>
    <property type="match status" value="1"/>
</dbReference>
<dbReference type="STRING" id="40149.A0A0E0CKW8"/>